<dbReference type="InterPro" id="IPR050925">
    <property type="entry name" value="Rhomboid_protease_S54"/>
</dbReference>
<evidence type="ECO:0000256" key="2">
    <source>
        <dbReference type="ARBA" id="ARBA00009045"/>
    </source>
</evidence>
<gene>
    <name evidence="9" type="ORF">S01H4_15547</name>
</gene>
<feature type="transmembrane region" description="Helical" evidence="7">
    <location>
        <begin position="68"/>
        <end position="91"/>
    </location>
</feature>
<evidence type="ECO:0000256" key="4">
    <source>
        <dbReference type="ARBA" id="ARBA00022801"/>
    </source>
</evidence>
<dbReference type="Pfam" id="PF01694">
    <property type="entry name" value="Rhomboid"/>
    <property type="match status" value="1"/>
</dbReference>
<comment type="subcellular location">
    <subcellularLocation>
        <location evidence="1">Membrane</location>
        <topology evidence="1">Multi-pass membrane protein</topology>
    </subcellularLocation>
</comment>
<keyword evidence="6 7" id="KW-0472">Membrane</keyword>
<feature type="transmembrane region" description="Helical" evidence="7">
    <location>
        <begin position="9"/>
        <end position="29"/>
    </location>
</feature>
<name>X0ZL89_9ZZZZ</name>
<sequence>MTRGFIDPYLLVKSIIGVNVGIYVISLLLNPKGFGLALNPLTFLAPSGQIIELLGATGKVPIDAFQRYWTLVSANYLHGSILHIFFNMMALRQLGLLVAREYGVYRMFVIYTLGGVIGFFVSYLASVPWTIGASASVLSLAGSLLYYGKSRG</sequence>
<evidence type="ECO:0000313" key="9">
    <source>
        <dbReference type="EMBL" id="GAG70184.1"/>
    </source>
</evidence>
<feature type="domain" description="Peptidase S54 rhomboid" evidence="8">
    <location>
        <begin position="67"/>
        <end position="148"/>
    </location>
</feature>
<protein>
    <recommendedName>
        <fullName evidence="8">Peptidase S54 rhomboid domain-containing protein</fullName>
    </recommendedName>
</protein>
<dbReference type="InterPro" id="IPR035952">
    <property type="entry name" value="Rhomboid-like_sf"/>
</dbReference>
<feature type="transmembrane region" description="Helical" evidence="7">
    <location>
        <begin position="129"/>
        <end position="147"/>
    </location>
</feature>
<keyword evidence="4" id="KW-0378">Hydrolase</keyword>
<dbReference type="Gene3D" id="1.20.1540.10">
    <property type="entry name" value="Rhomboid-like"/>
    <property type="match status" value="1"/>
</dbReference>
<dbReference type="PANTHER" id="PTHR43731:SF14">
    <property type="entry name" value="PRESENILIN-ASSOCIATED RHOMBOID-LIKE PROTEIN, MITOCHONDRIAL"/>
    <property type="match status" value="1"/>
</dbReference>
<dbReference type="PANTHER" id="PTHR43731">
    <property type="entry name" value="RHOMBOID PROTEASE"/>
    <property type="match status" value="1"/>
</dbReference>
<comment type="caution">
    <text evidence="9">The sequence shown here is derived from an EMBL/GenBank/DDBJ whole genome shotgun (WGS) entry which is preliminary data.</text>
</comment>
<evidence type="ECO:0000259" key="8">
    <source>
        <dbReference type="Pfam" id="PF01694"/>
    </source>
</evidence>
<dbReference type="GO" id="GO:0016020">
    <property type="term" value="C:membrane"/>
    <property type="evidence" value="ECO:0007669"/>
    <property type="project" value="UniProtKB-SubCell"/>
</dbReference>
<keyword evidence="3 7" id="KW-0812">Transmembrane</keyword>
<evidence type="ECO:0000256" key="7">
    <source>
        <dbReference type="SAM" id="Phobius"/>
    </source>
</evidence>
<comment type="similarity">
    <text evidence="2">Belongs to the peptidase S54 family.</text>
</comment>
<dbReference type="SUPFAM" id="SSF144091">
    <property type="entry name" value="Rhomboid-like"/>
    <property type="match status" value="1"/>
</dbReference>
<evidence type="ECO:0000256" key="5">
    <source>
        <dbReference type="ARBA" id="ARBA00022989"/>
    </source>
</evidence>
<feature type="non-terminal residue" evidence="9">
    <location>
        <position position="152"/>
    </location>
</feature>
<accession>X0ZL89</accession>
<evidence type="ECO:0000256" key="6">
    <source>
        <dbReference type="ARBA" id="ARBA00023136"/>
    </source>
</evidence>
<dbReference type="AlphaFoldDB" id="X0ZL89"/>
<proteinExistence type="inferred from homology"/>
<dbReference type="InterPro" id="IPR022764">
    <property type="entry name" value="Peptidase_S54_rhomboid_dom"/>
</dbReference>
<dbReference type="EMBL" id="BART01006813">
    <property type="protein sequence ID" value="GAG70184.1"/>
    <property type="molecule type" value="Genomic_DNA"/>
</dbReference>
<feature type="transmembrane region" description="Helical" evidence="7">
    <location>
        <begin position="103"/>
        <end position="123"/>
    </location>
</feature>
<dbReference type="GO" id="GO:0004252">
    <property type="term" value="F:serine-type endopeptidase activity"/>
    <property type="evidence" value="ECO:0007669"/>
    <property type="project" value="InterPro"/>
</dbReference>
<evidence type="ECO:0000256" key="3">
    <source>
        <dbReference type="ARBA" id="ARBA00022692"/>
    </source>
</evidence>
<organism evidence="9">
    <name type="scientific">marine sediment metagenome</name>
    <dbReference type="NCBI Taxonomy" id="412755"/>
    <lineage>
        <taxon>unclassified sequences</taxon>
        <taxon>metagenomes</taxon>
        <taxon>ecological metagenomes</taxon>
    </lineage>
</organism>
<keyword evidence="5 7" id="KW-1133">Transmembrane helix</keyword>
<evidence type="ECO:0000256" key="1">
    <source>
        <dbReference type="ARBA" id="ARBA00004141"/>
    </source>
</evidence>
<reference evidence="9" key="1">
    <citation type="journal article" date="2014" name="Front. Microbiol.">
        <title>High frequency of phylogenetically diverse reductive dehalogenase-homologous genes in deep subseafloor sedimentary metagenomes.</title>
        <authorList>
            <person name="Kawai M."/>
            <person name="Futagami T."/>
            <person name="Toyoda A."/>
            <person name="Takaki Y."/>
            <person name="Nishi S."/>
            <person name="Hori S."/>
            <person name="Arai W."/>
            <person name="Tsubouchi T."/>
            <person name="Morono Y."/>
            <person name="Uchiyama I."/>
            <person name="Ito T."/>
            <person name="Fujiyama A."/>
            <person name="Inagaki F."/>
            <person name="Takami H."/>
        </authorList>
    </citation>
    <scope>NUCLEOTIDE SEQUENCE</scope>
    <source>
        <strain evidence="9">Expedition CK06-06</strain>
    </source>
</reference>